<name>A0ACB6ZEJ7_THEGA</name>
<organism evidence="1 2">
    <name type="scientific">Thelephora ganbajun</name>
    <name type="common">Ganba fungus</name>
    <dbReference type="NCBI Taxonomy" id="370292"/>
    <lineage>
        <taxon>Eukaryota</taxon>
        <taxon>Fungi</taxon>
        <taxon>Dikarya</taxon>
        <taxon>Basidiomycota</taxon>
        <taxon>Agaricomycotina</taxon>
        <taxon>Agaricomycetes</taxon>
        <taxon>Thelephorales</taxon>
        <taxon>Thelephoraceae</taxon>
        <taxon>Thelephora</taxon>
    </lineage>
</organism>
<keyword evidence="2" id="KW-1185">Reference proteome</keyword>
<evidence type="ECO:0000313" key="2">
    <source>
        <dbReference type="Proteomes" id="UP000886501"/>
    </source>
</evidence>
<dbReference type="EMBL" id="MU118025">
    <property type="protein sequence ID" value="KAF9647846.1"/>
    <property type="molecule type" value="Genomic_DNA"/>
</dbReference>
<gene>
    <name evidence="1" type="ORF">BDM02DRAFT_3097516</name>
</gene>
<sequence length="361" mass="40502">MDHSTLVLDTFNVDLIVKVLTNTAFSPFFTGMIPVFYYFHVGTVKNDTVFGSFCYFLLVSLFWSIKWCSLLYRNHENFFFRTPPLDWSEQVVVITGGASGVGELLANTLAVRNVTVVVLDVKPIVTENYNISYYECDVSDWEQVQKVAEVIIEEVGQPTILVNNAGVVQGKLLLDLDPKDVRQTFNVNTLASFWTLKAFLPGMINGKKGHIVTVSSVLGMLGVPQLSDYCASKAALISLHETLRYELDARYKCPDIRTTLVLPGHTQTTMFSTVVHPTSRLYQFFFPSLQPLEVVKKIIASLDDRHSKTIYLPLYATLSPLSPLVPSFARDLMQWVVGADYSMREFKKDGGERVGEQGVKA</sequence>
<evidence type="ECO:0000313" key="1">
    <source>
        <dbReference type="EMBL" id="KAF9647846.1"/>
    </source>
</evidence>
<dbReference type="Proteomes" id="UP000886501">
    <property type="component" value="Unassembled WGS sequence"/>
</dbReference>
<protein>
    <submittedName>
        <fullName evidence="1">Retinal short-chain dehydrogenase/reductase</fullName>
    </submittedName>
</protein>
<comment type="caution">
    <text evidence="1">The sequence shown here is derived from an EMBL/GenBank/DDBJ whole genome shotgun (WGS) entry which is preliminary data.</text>
</comment>
<reference evidence="1" key="2">
    <citation type="journal article" date="2020" name="Nat. Commun.">
        <title>Large-scale genome sequencing of mycorrhizal fungi provides insights into the early evolution of symbiotic traits.</title>
        <authorList>
            <person name="Miyauchi S."/>
            <person name="Kiss E."/>
            <person name="Kuo A."/>
            <person name="Drula E."/>
            <person name="Kohler A."/>
            <person name="Sanchez-Garcia M."/>
            <person name="Morin E."/>
            <person name="Andreopoulos B."/>
            <person name="Barry K.W."/>
            <person name="Bonito G."/>
            <person name="Buee M."/>
            <person name="Carver A."/>
            <person name="Chen C."/>
            <person name="Cichocki N."/>
            <person name="Clum A."/>
            <person name="Culley D."/>
            <person name="Crous P.W."/>
            <person name="Fauchery L."/>
            <person name="Girlanda M."/>
            <person name="Hayes R.D."/>
            <person name="Keri Z."/>
            <person name="LaButti K."/>
            <person name="Lipzen A."/>
            <person name="Lombard V."/>
            <person name="Magnuson J."/>
            <person name="Maillard F."/>
            <person name="Murat C."/>
            <person name="Nolan M."/>
            <person name="Ohm R.A."/>
            <person name="Pangilinan J."/>
            <person name="Pereira M.F."/>
            <person name="Perotto S."/>
            <person name="Peter M."/>
            <person name="Pfister S."/>
            <person name="Riley R."/>
            <person name="Sitrit Y."/>
            <person name="Stielow J.B."/>
            <person name="Szollosi G."/>
            <person name="Zifcakova L."/>
            <person name="Stursova M."/>
            <person name="Spatafora J.W."/>
            <person name="Tedersoo L."/>
            <person name="Vaario L.M."/>
            <person name="Yamada A."/>
            <person name="Yan M."/>
            <person name="Wang P."/>
            <person name="Xu J."/>
            <person name="Bruns T."/>
            <person name="Baldrian P."/>
            <person name="Vilgalys R."/>
            <person name="Dunand C."/>
            <person name="Henrissat B."/>
            <person name="Grigoriev I.V."/>
            <person name="Hibbett D."/>
            <person name="Nagy L.G."/>
            <person name="Martin F.M."/>
        </authorList>
    </citation>
    <scope>NUCLEOTIDE SEQUENCE</scope>
    <source>
        <strain evidence="1">P2</strain>
    </source>
</reference>
<reference evidence="1" key="1">
    <citation type="submission" date="2019-10" db="EMBL/GenBank/DDBJ databases">
        <authorList>
            <consortium name="DOE Joint Genome Institute"/>
            <person name="Kuo A."/>
            <person name="Miyauchi S."/>
            <person name="Kiss E."/>
            <person name="Drula E."/>
            <person name="Kohler A."/>
            <person name="Sanchez-Garcia M."/>
            <person name="Andreopoulos B."/>
            <person name="Barry K.W."/>
            <person name="Bonito G."/>
            <person name="Buee M."/>
            <person name="Carver A."/>
            <person name="Chen C."/>
            <person name="Cichocki N."/>
            <person name="Clum A."/>
            <person name="Culley D."/>
            <person name="Crous P.W."/>
            <person name="Fauchery L."/>
            <person name="Girlanda M."/>
            <person name="Hayes R."/>
            <person name="Keri Z."/>
            <person name="Labutti K."/>
            <person name="Lipzen A."/>
            <person name="Lombard V."/>
            <person name="Magnuson J."/>
            <person name="Maillard F."/>
            <person name="Morin E."/>
            <person name="Murat C."/>
            <person name="Nolan M."/>
            <person name="Ohm R."/>
            <person name="Pangilinan J."/>
            <person name="Pereira M."/>
            <person name="Perotto S."/>
            <person name="Peter M."/>
            <person name="Riley R."/>
            <person name="Sitrit Y."/>
            <person name="Stielow B."/>
            <person name="Szollosi G."/>
            <person name="Zifcakova L."/>
            <person name="Stursova M."/>
            <person name="Spatafora J.W."/>
            <person name="Tedersoo L."/>
            <person name="Vaario L.-M."/>
            <person name="Yamada A."/>
            <person name="Yan M."/>
            <person name="Wang P."/>
            <person name="Xu J."/>
            <person name="Bruns T."/>
            <person name="Baldrian P."/>
            <person name="Vilgalys R."/>
            <person name="Henrissat B."/>
            <person name="Grigoriev I.V."/>
            <person name="Hibbett D."/>
            <person name="Nagy L.G."/>
            <person name="Martin F.M."/>
        </authorList>
    </citation>
    <scope>NUCLEOTIDE SEQUENCE</scope>
    <source>
        <strain evidence="1">P2</strain>
    </source>
</reference>
<proteinExistence type="predicted"/>
<accession>A0ACB6ZEJ7</accession>